<keyword evidence="3" id="KW-1185">Reference proteome</keyword>
<gene>
    <name evidence="2" type="ORF">SAMD00023353_4600340</name>
</gene>
<dbReference type="OrthoDB" id="5235746at2759"/>
<proteinExistence type="predicted"/>
<evidence type="ECO:0000313" key="2">
    <source>
        <dbReference type="EMBL" id="GAP90283.1"/>
    </source>
</evidence>
<evidence type="ECO:0000313" key="3">
    <source>
        <dbReference type="Proteomes" id="UP000054516"/>
    </source>
</evidence>
<feature type="compositionally biased region" description="Basic and acidic residues" evidence="1">
    <location>
        <begin position="181"/>
        <end position="209"/>
    </location>
</feature>
<protein>
    <submittedName>
        <fullName evidence="2">Uncharacterized protein</fullName>
    </submittedName>
</protein>
<feature type="region of interest" description="Disordered" evidence="1">
    <location>
        <begin position="1"/>
        <end position="250"/>
    </location>
</feature>
<feature type="compositionally biased region" description="Polar residues" evidence="1">
    <location>
        <begin position="169"/>
        <end position="178"/>
    </location>
</feature>
<evidence type="ECO:0000256" key="1">
    <source>
        <dbReference type="SAM" id="MobiDB-lite"/>
    </source>
</evidence>
<organism evidence="2">
    <name type="scientific">Rosellinia necatrix</name>
    <name type="common">White root-rot fungus</name>
    <dbReference type="NCBI Taxonomy" id="77044"/>
    <lineage>
        <taxon>Eukaryota</taxon>
        <taxon>Fungi</taxon>
        <taxon>Dikarya</taxon>
        <taxon>Ascomycota</taxon>
        <taxon>Pezizomycotina</taxon>
        <taxon>Sordariomycetes</taxon>
        <taxon>Xylariomycetidae</taxon>
        <taxon>Xylariales</taxon>
        <taxon>Xylariaceae</taxon>
        <taxon>Rosellinia</taxon>
    </lineage>
</organism>
<dbReference type="EMBL" id="DF977491">
    <property type="protein sequence ID" value="GAP90283.1"/>
    <property type="molecule type" value="Genomic_DNA"/>
</dbReference>
<accession>A0A1W2TPG1</accession>
<dbReference type="AlphaFoldDB" id="A0A1W2TPG1"/>
<reference evidence="2" key="1">
    <citation type="submission" date="2016-03" db="EMBL/GenBank/DDBJ databases">
        <title>Draft genome sequence of Rosellinia necatrix.</title>
        <authorList>
            <person name="Kanematsu S."/>
        </authorList>
    </citation>
    <scope>NUCLEOTIDE SEQUENCE [LARGE SCALE GENOMIC DNA]</scope>
    <source>
        <strain evidence="2">W97</strain>
    </source>
</reference>
<name>A0A1W2TPG1_ROSNE</name>
<dbReference type="Proteomes" id="UP000054516">
    <property type="component" value="Unassembled WGS sequence"/>
</dbReference>
<feature type="compositionally biased region" description="Polar residues" evidence="1">
    <location>
        <begin position="16"/>
        <end position="27"/>
    </location>
</feature>
<sequence>MAGVNTESVAKAPIASTETEAPKTTDNLPPITKETIDTAEASMVPSASVELTAKEAPVAPSVDTVEKQAATSTETKEDSTNKPSESGAPDSQPEKPSDLTHSPEPQPAETVASGVESGAPVNPSDSATAPLKPVSPKEIRDEGLPDADASEPQKPTAEEQKTDGVDSTPVENGNGTTNNKRKAETAEEATKSEANSAKDENIERPEKKLKTNGATTNGAARKPGRPRKEKNSVPAVGRTARKTRSQGAAD</sequence>